<proteinExistence type="predicted"/>
<evidence type="ECO:0000256" key="1">
    <source>
        <dbReference type="SAM" id="MobiDB-lite"/>
    </source>
</evidence>
<name>W4RK77_9BACI</name>
<dbReference type="Gene3D" id="3.40.50.1820">
    <property type="entry name" value="alpha/beta hydrolase"/>
    <property type="match status" value="1"/>
</dbReference>
<sequence>MVPGSAFLNDLNSVDETPNGSDPSAAILYTSIYSSADTVINPYTSSIINGAENIEISDVSHSGLLTDSIVRPLIKTGLEDGGRNTN</sequence>
<gene>
    <name evidence="2" type="ORF">JCM21738_1448</name>
</gene>
<accession>W4RK77</accession>
<dbReference type="AlphaFoldDB" id="W4RK77"/>
<feature type="region of interest" description="Disordered" evidence="1">
    <location>
        <begin position="1"/>
        <end position="21"/>
    </location>
</feature>
<comment type="caution">
    <text evidence="2">The sequence shown here is derived from an EMBL/GenBank/DDBJ whole genome shotgun (WGS) entry which is preliminary data.</text>
</comment>
<protein>
    <submittedName>
        <fullName evidence="2">Lipase</fullName>
    </submittedName>
</protein>
<dbReference type="eggNOG" id="COG1075">
    <property type="taxonomic scope" value="Bacteria"/>
</dbReference>
<dbReference type="InterPro" id="IPR029058">
    <property type="entry name" value="AB_hydrolase_fold"/>
</dbReference>
<evidence type="ECO:0000313" key="2">
    <source>
        <dbReference type="EMBL" id="GAE44716.1"/>
    </source>
</evidence>
<organism evidence="2 3">
    <name type="scientific">Mesobacillus boroniphilus JCM 21738</name>
    <dbReference type="NCBI Taxonomy" id="1294265"/>
    <lineage>
        <taxon>Bacteria</taxon>
        <taxon>Bacillati</taxon>
        <taxon>Bacillota</taxon>
        <taxon>Bacilli</taxon>
        <taxon>Bacillales</taxon>
        <taxon>Bacillaceae</taxon>
        <taxon>Mesobacillus</taxon>
    </lineage>
</organism>
<keyword evidence="3" id="KW-1185">Reference proteome</keyword>
<feature type="compositionally biased region" description="Polar residues" evidence="1">
    <location>
        <begin position="10"/>
        <end position="21"/>
    </location>
</feature>
<evidence type="ECO:0000313" key="3">
    <source>
        <dbReference type="Proteomes" id="UP000018949"/>
    </source>
</evidence>
<dbReference type="EMBL" id="BAUW01000011">
    <property type="protein sequence ID" value="GAE44716.1"/>
    <property type="molecule type" value="Genomic_DNA"/>
</dbReference>
<reference evidence="2 3" key="1">
    <citation type="submission" date="2013-12" db="EMBL/GenBank/DDBJ databases">
        <title>NBRP : Genome information of microbial organism related human and environment.</title>
        <authorList>
            <person name="Hattori M."/>
            <person name="Oshima K."/>
            <person name="Inaba H."/>
            <person name="Suda W."/>
            <person name="Sakamoto M."/>
            <person name="Iino T."/>
            <person name="Kitahara M."/>
            <person name="Oshida Y."/>
            <person name="Iida T."/>
            <person name="Kudo T."/>
            <person name="Itoh T."/>
            <person name="Ahmed I."/>
            <person name="Ohkuma M."/>
        </authorList>
    </citation>
    <scope>NUCLEOTIDE SEQUENCE [LARGE SCALE GENOMIC DNA]</scope>
    <source>
        <strain evidence="2 3">JCM 21738</strain>
    </source>
</reference>
<dbReference type="Proteomes" id="UP000018949">
    <property type="component" value="Unassembled WGS sequence"/>
</dbReference>